<evidence type="ECO:0000256" key="3">
    <source>
        <dbReference type="ARBA" id="ARBA00023274"/>
    </source>
</evidence>
<dbReference type="GO" id="GO:0003735">
    <property type="term" value="F:structural constituent of ribosome"/>
    <property type="evidence" value="ECO:0007669"/>
    <property type="project" value="InterPro"/>
</dbReference>
<accession>A0A8B8G214</accession>
<dbReference type="CDD" id="cd06089">
    <property type="entry name" value="KOW_RPL26"/>
    <property type="match status" value="1"/>
</dbReference>
<evidence type="ECO:0000256" key="6">
    <source>
        <dbReference type="RuleBase" id="RU003477"/>
    </source>
</evidence>
<dbReference type="InterPro" id="IPR005825">
    <property type="entry name" value="Ribosomal_uL24_CS"/>
</dbReference>
<reference evidence="9" key="1">
    <citation type="submission" date="2025-08" db="UniProtKB">
        <authorList>
            <consortium name="RefSeq"/>
        </authorList>
    </citation>
    <scope>IDENTIFICATION</scope>
    <source>
        <tissue evidence="9">Whole body</tissue>
    </source>
</reference>
<sequence length="254" mass="29476">MRLTNCLNDFKKIGELTKKYANLPDSYIKRSMERVVWKTPQNNPRYLPRVVKKKKYHFSTHRPWSIGFSADNNVNSVKPKVFVEPIKEWSFFKGDRVEILVGPDKGKQGIVGNVIQERNWVIVDGLNCEIEEVSHYKGHLSMIQMQEKPLLVTSEVSLVDPSDLQGCTVEWRYTEAGEKVRVSTRTGKIIPIPSLAQETYDYKTPKTYKESEKDTREEDLTEITFAPSLKTFEMDIMENMGIKEDRVAAPTYWY</sequence>
<dbReference type="Pfam" id="PF17136">
    <property type="entry name" value="ribosomal_L24"/>
    <property type="match status" value="1"/>
</dbReference>
<dbReference type="GO" id="GO:0005840">
    <property type="term" value="C:ribosome"/>
    <property type="evidence" value="ECO:0007669"/>
    <property type="project" value="UniProtKB-KW"/>
</dbReference>
<proteinExistence type="inferred from homology"/>
<evidence type="ECO:0000259" key="7">
    <source>
        <dbReference type="SMART" id="SM00739"/>
    </source>
</evidence>
<dbReference type="AlphaFoldDB" id="A0A8B8G214"/>
<keyword evidence="2 6" id="KW-0689">Ribosomal protein</keyword>
<gene>
    <name evidence="9" type="primary">LOC112688184</name>
</gene>
<dbReference type="Proteomes" id="UP000694846">
    <property type="component" value="Unplaced"/>
</dbReference>
<dbReference type="Gene3D" id="2.30.30.30">
    <property type="match status" value="1"/>
</dbReference>
<dbReference type="OrthoDB" id="359154at2759"/>
<feature type="domain" description="KOW" evidence="7">
    <location>
        <begin position="90"/>
        <end position="117"/>
    </location>
</feature>
<dbReference type="InterPro" id="IPR003256">
    <property type="entry name" value="Ribosomal_uL24"/>
</dbReference>
<dbReference type="SUPFAM" id="SSF50104">
    <property type="entry name" value="Translation proteins SH3-like domain"/>
    <property type="match status" value="1"/>
</dbReference>
<evidence type="ECO:0000256" key="5">
    <source>
        <dbReference type="ARBA" id="ARBA00035357"/>
    </source>
</evidence>
<comment type="similarity">
    <text evidence="1 6">Belongs to the universal ribosomal protein uL24 family.</text>
</comment>
<protein>
    <recommendedName>
        <fullName evidence="4">Large ribosomal subunit protein uL24m</fullName>
    </recommendedName>
    <alternativeName>
        <fullName evidence="5">39S ribosomal protein L24, mitochondrial</fullName>
    </alternativeName>
</protein>
<keyword evidence="3 6" id="KW-0687">Ribonucleoprotein</keyword>
<dbReference type="PROSITE" id="PS01108">
    <property type="entry name" value="RIBOSOMAL_L24"/>
    <property type="match status" value="1"/>
</dbReference>
<evidence type="ECO:0000256" key="2">
    <source>
        <dbReference type="ARBA" id="ARBA00022980"/>
    </source>
</evidence>
<evidence type="ECO:0000313" key="8">
    <source>
        <dbReference type="Proteomes" id="UP000694846"/>
    </source>
</evidence>
<evidence type="ECO:0000256" key="1">
    <source>
        <dbReference type="ARBA" id="ARBA00010618"/>
    </source>
</evidence>
<dbReference type="PANTHER" id="PTHR12903">
    <property type="entry name" value="MITOCHONDRIAL RIBOSOMAL PROTEIN L24"/>
    <property type="match status" value="1"/>
</dbReference>
<evidence type="ECO:0000313" key="9">
    <source>
        <dbReference type="RefSeq" id="XP_025417042.1"/>
    </source>
</evidence>
<dbReference type="NCBIfam" id="TIGR01079">
    <property type="entry name" value="rplX_bact"/>
    <property type="match status" value="1"/>
</dbReference>
<dbReference type="InterPro" id="IPR057264">
    <property type="entry name" value="Ribosomal_uL24_C"/>
</dbReference>
<dbReference type="GeneID" id="112688184"/>
<organism evidence="8 9">
    <name type="scientific">Sipha flava</name>
    <name type="common">yellow sugarcane aphid</name>
    <dbReference type="NCBI Taxonomy" id="143950"/>
    <lineage>
        <taxon>Eukaryota</taxon>
        <taxon>Metazoa</taxon>
        <taxon>Ecdysozoa</taxon>
        <taxon>Arthropoda</taxon>
        <taxon>Hexapoda</taxon>
        <taxon>Insecta</taxon>
        <taxon>Pterygota</taxon>
        <taxon>Neoptera</taxon>
        <taxon>Paraneoptera</taxon>
        <taxon>Hemiptera</taxon>
        <taxon>Sternorrhyncha</taxon>
        <taxon>Aphidomorpha</taxon>
        <taxon>Aphidoidea</taxon>
        <taxon>Aphididae</taxon>
        <taxon>Sipha</taxon>
    </lineage>
</organism>
<dbReference type="InterPro" id="IPR041988">
    <property type="entry name" value="Ribosomal_uL24_KOW"/>
</dbReference>
<dbReference type="SMART" id="SM00739">
    <property type="entry name" value="KOW"/>
    <property type="match status" value="1"/>
</dbReference>
<evidence type="ECO:0000256" key="4">
    <source>
        <dbReference type="ARBA" id="ARBA00035283"/>
    </source>
</evidence>
<dbReference type="CTD" id="79590"/>
<dbReference type="GO" id="GO:1990904">
    <property type="term" value="C:ribonucleoprotein complex"/>
    <property type="evidence" value="ECO:0007669"/>
    <property type="project" value="UniProtKB-KW"/>
</dbReference>
<dbReference type="InterPro" id="IPR005824">
    <property type="entry name" value="KOW"/>
</dbReference>
<dbReference type="GO" id="GO:0006412">
    <property type="term" value="P:translation"/>
    <property type="evidence" value="ECO:0007669"/>
    <property type="project" value="InterPro"/>
</dbReference>
<dbReference type="Pfam" id="PF00467">
    <property type="entry name" value="KOW"/>
    <property type="match status" value="1"/>
</dbReference>
<name>A0A8B8G214_9HEMI</name>
<keyword evidence="8" id="KW-1185">Reference proteome</keyword>
<dbReference type="InterPro" id="IPR008991">
    <property type="entry name" value="Translation_prot_SH3-like_sf"/>
</dbReference>
<dbReference type="GO" id="GO:0003723">
    <property type="term" value="F:RNA binding"/>
    <property type="evidence" value="ECO:0007669"/>
    <property type="project" value="InterPro"/>
</dbReference>
<dbReference type="RefSeq" id="XP_025417042.1">
    <property type="nucleotide sequence ID" value="XM_025561257.1"/>
</dbReference>
<dbReference type="InterPro" id="IPR014722">
    <property type="entry name" value="Rib_uL2_dom2"/>
</dbReference>